<evidence type="ECO:0000256" key="4">
    <source>
        <dbReference type="SAM" id="Coils"/>
    </source>
</evidence>
<feature type="compositionally biased region" description="Low complexity" evidence="5">
    <location>
        <begin position="1"/>
        <end position="21"/>
    </location>
</feature>
<accession>S4Y4I9</accession>
<dbReference type="EMBL" id="CP003969">
    <property type="protein sequence ID" value="AGP40332.1"/>
    <property type="molecule type" value="Genomic_DNA"/>
</dbReference>
<dbReference type="PROSITE" id="PS00678">
    <property type="entry name" value="WD_REPEATS_1"/>
    <property type="match status" value="1"/>
</dbReference>
<evidence type="ECO:0000256" key="5">
    <source>
        <dbReference type="SAM" id="MobiDB-lite"/>
    </source>
</evidence>
<dbReference type="STRING" id="1254432.SCE1572_41020"/>
<dbReference type="Pfam" id="PF20703">
    <property type="entry name" value="nSTAND1"/>
    <property type="match status" value="1"/>
</dbReference>
<dbReference type="CDD" id="cd00200">
    <property type="entry name" value="WD40"/>
    <property type="match status" value="2"/>
</dbReference>
<dbReference type="InterPro" id="IPR015943">
    <property type="entry name" value="WD40/YVTN_repeat-like_dom_sf"/>
</dbReference>
<keyword evidence="1 3" id="KW-0853">WD repeat</keyword>
<dbReference type="OrthoDB" id="9765809at2"/>
<feature type="region of interest" description="Disordered" evidence="5">
    <location>
        <begin position="1"/>
        <end position="57"/>
    </location>
</feature>
<feature type="domain" description="Novel STAND NTPase 1" evidence="7">
    <location>
        <begin position="48"/>
        <end position="433"/>
    </location>
</feature>
<dbReference type="Gene3D" id="2.130.10.10">
    <property type="entry name" value="YVTN repeat-like/Quinoprotein amine dehydrogenase"/>
    <property type="match status" value="4"/>
</dbReference>
<evidence type="ECO:0000313" key="8">
    <source>
        <dbReference type="EMBL" id="AGP40332.1"/>
    </source>
</evidence>
<dbReference type="RefSeq" id="WP_020740071.1">
    <property type="nucleotide sequence ID" value="NC_021658.1"/>
</dbReference>
<dbReference type="InterPro" id="IPR001680">
    <property type="entry name" value="WD40_rpt"/>
</dbReference>
<feature type="coiled-coil region" evidence="4">
    <location>
        <begin position="405"/>
        <end position="446"/>
    </location>
</feature>
<name>S4Y4I9_SORCE</name>
<dbReference type="InterPro" id="IPR036322">
    <property type="entry name" value="WD40_repeat_dom_sf"/>
</dbReference>
<dbReference type="KEGG" id="scu:SCE1572_41020"/>
<dbReference type="eggNOG" id="COG0433">
    <property type="taxonomic scope" value="Bacteria"/>
</dbReference>
<keyword evidence="6" id="KW-1133">Transmembrane helix</keyword>
<protein>
    <recommendedName>
        <fullName evidence="7">Novel STAND NTPase 1 domain-containing protein</fullName>
    </recommendedName>
</protein>
<feature type="repeat" description="WD" evidence="3">
    <location>
        <begin position="977"/>
        <end position="1007"/>
    </location>
</feature>
<dbReference type="InterPro" id="IPR049052">
    <property type="entry name" value="nSTAND1"/>
</dbReference>
<keyword evidence="4" id="KW-0175">Coiled coil</keyword>
<dbReference type="PATRIC" id="fig|1254432.3.peg.9270"/>
<feature type="coiled-coil region" evidence="4">
    <location>
        <begin position="475"/>
        <end position="505"/>
    </location>
</feature>
<dbReference type="PRINTS" id="PR00320">
    <property type="entry name" value="GPROTEINBRPT"/>
</dbReference>
<dbReference type="InterPro" id="IPR020472">
    <property type="entry name" value="WD40_PAC1"/>
</dbReference>
<reference evidence="8 9" key="1">
    <citation type="journal article" date="2013" name="Sci. Rep.">
        <title>Extraordinary expansion of a Sorangium cellulosum genome from an alkaline milieu.</title>
        <authorList>
            <person name="Han K."/>
            <person name="Li Z.F."/>
            <person name="Peng R."/>
            <person name="Zhu L.P."/>
            <person name="Zhou T."/>
            <person name="Wang L.G."/>
            <person name="Li S.G."/>
            <person name="Zhang X.B."/>
            <person name="Hu W."/>
            <person name="Wu Z.H."/>
            <person name="Qin N."/>
            <person name="Li Y.Z."/>
        </authorList>
    </citation>
    <scope>NUCLEOTIDE SEQUENCE [LARGE SCALE GENOMIC DNA]</scope>
    <source>
        <strain evidence="8 9">So0157-2</strain>
    </source>
</reference>
<dbReference type="AlphaFoldDB" id="S4Y4I9"/>
<dbReference type="SUPFAM" id="SSF52540">
    <property type="entry name" value="P-loop containing nucleoside triphosphate hydrolases"/>
    <property type="match status" value="1"/>
</dbReference>
<evidence type="ECO:0000256" key="1">
    <source>
        <dbReference type="ARBA" id="ARBA00022574"/>
    </source>
</evidence>
<gene>
    <name evidence="8" type="ORF">SCE1572_41020</name>
</gene>
<feature type="repeat" description="WD" evidence="3">
    <location>
        <begin position="553"/>
        <end position="585"/>
    </location>
</feature>
<dbReference type="PROSITE" id="PS50082">
    <property type="entry name" value="WD_REPEATS_2"/>
    <property type="match status" value="8"/>
</dbReference>
<feature type="repeat" description="WD" evidence="3">
    <location>
        <begin position="595"/>
        <end position="626"/>
    </location>
</feature>
<feature type="repeat" description="WD" evidence="3">
    <location>
        <begin position="1019"/>
        <end position="1050"/>
    </location>
</feature>
<organism evidence="8 9">
    <name type="scientific">Sorangium cellulosum So0157-2</name>
    <dbReference type="NCBI Taxonomy" id="1254432"/>
    <lineage>
        <taxon>Bacteria</taxon>
        <taxon>Pseudomonadati</taxon>
        <taxon>Myxococcota</taxon>
        <taxon>Polyangia</taxon>
        <taxon>Polyangiales</taxon>
        <taxon>Polyangiaceae</taxon>
        <taxon>Sorangium</taxon>
    </lineage>
</organism>
<evidence type="ECO:0000256" key="6">
    <source>
        <dbReference type="SAM" id="Phobius"/>
    </source>
</evidence>
<keyword evidence="6" id="KW-0812">Transmembrane</keyword>
<dbReference type="InterPro" id="IPR027417">
    <property type="entry name" value="P-loop_NTPase"/>
</dbReference>
<dbReference type="Pfam" id="PF00400">
    <property type="entry name" value="WD40"/>
    <property type="match status" value="11"/>
</dbReference>
<evidence type="ECO:0000259" key="7">
    <source>
        <dbReference type="Pfam" id="PF20703"/>
    </source>
</evidence>
<dbReference type="SMART" id="SM00320">
    <property type="entry name" value="WD40"/>
    <property type="match status" value="15"/>
</dbReference>
<sequence length="1238" mass="132165">MSGSTPPEGAPADEAPADEAPSSLAVPSIGRPSGADAERTGIFTAPNPFPGPQPYRAADRERFHGREELSYRLEASVLANRCVTVYGPSGAGKSSLMQASVIPSLVDTQRIRVVRIDAWPENKEPTEWLADAVYTALSFGERPADLPAEEALLSAAQRAGRKSPRIVLLYLDQIEQLLYPSRSTTEVEAFFAALNRLVDTPLRGLRAVLLLREDYLGRFRDRLREHRRLLSHGFRVGPLTVAELSEAVCKAAAGGQPPQTWELEPMRTLLLQVRMPGQAESDEAEAQAAYAQIVCRALFQQRAQGGDAAKQEAVEAEPILRRYLEATLDDLGALSAAARRLLEDHLVTADGSRTLRTEKELLRLFPAEELGPILKALEGAAILHAEEHQGSRYFEIGHDWLARRVSEARQQRELEEAQRRREEEQVRELARERGEAERRLRKARAQRRFFATVAVVAVVVAAGAVVLVLYAYGQRERAQAAMSEAQAAEANAKNKEIEASDARLLAGFRELKNGGQMAWGIKLLPEVKRPETARGWVALASDALGQNSLFVTLRGHDQPLRAAVWSHDGQWVLSASDDTTARLWNAGGTGDPVVFSGHQGAISAVAFSPDDKRVLTASEDGTARLWGAGGNLIAVLLDAGSGPVRRAAWSPDGGRVVTASADHVARVHSVDGGGVVELKGHTGPLNAAVFFDDGTRVLTASDDGTARVWAADGAGKPVILRGSEAGVLFAVPSPDGTRVLTGCSDGTARIFDASGKGKPVVLEGHQGNVLFAAWSRDGARVATASADKTARIWGADGTGEPVVLAGHGRAVTFVAFRPDGRYVATASLDHTVRLWPSEGGKDLVLAGHDAPVLSAAWSPDGTRVLTAAAPQVGVPSRDSTVRIWRPTMLESLPRERSAFYHSAFVGPGAELVASAYDDRTVRVWRADGTGESVVLAQQDAWIANASLSPDGARVAVAGFDGVTRIVRVDAKGDPVSILGHTAAVRAAAWSPGGTLLVTVSDDRTARVVSVNGAGSARVLSGHTDGLTSAAWSPDAQRIVTTSMDHTARVWLASAAQELVAFKGHGGAVYSAAWSPDGAWIATGSEDGTVQVWDARSGAVAASLDRGVAVLQAIWSPGGDRIAVSLRQGGVLLWSREAWERPGMSEPVQLDTQAAILAMAFLDGGKRLFTVAADNTTRTFTIDADELRRGLLSSNVDCLPASLRVLHLGEAPDRASERYAACEREHSRTPFFGSGQEGQ</sequence>
<dbReference type="PROSITE" id="PS50294">
    <property type="entry name" value="WD_REPEATS_REGION"/>
    <property type="match status" value="7"/>
</dbReference>
<feature type="repeat" description="WD" evidence="3">
    <location>
        <begin position="678"/>
        <end position="709"/>
    </location>
</feature>
<dbReference type="PANTHER" id="PTHR19879:SF9">
    <property type="entry name" value="TRANSCRIPTION INITIATION FACTOR TFIID SUBUNIT 5"/>
    <property type="match status" value="1"/>
</dbReference>
<feature type="repeat" description="WD" evidence="3">
    <location>
        <begin position="762"/>
        <end position="793"/>
    </location>
</feature>
<evidence type="ECO:0000313" key="9">
    <source>
        <dbReference type="Proteomes" id="UP000014803"/>
    </source>
</evidence>
<dbReference type="HOGENOM" id="CLU_002352_0_2_7"/>
<feature type="repeat" description="WD" evidence="3">
    <location>
        <begin position="804"/>
        <end position="835"/>
    </location>
</feature>
<dbReference type="Gene3D" id="3.40.50.300">
    <property type="entry name" value="P-loop containing nucleotide triphosphate hydrolases"/>
    <property type="match status" value="1"/>
</dbReference>
<dbReference type="eggNOG" id="COG2319">
    <property type="taxonomic scope" value="Bacteria"/>
</dbReference>
<feature type="transmembrane region" description="Helical" evidence="6">
    <location>
        <begin position="449"/>
        <end position="472"/>
    </location>
</feature>
<evidence type="ECO:0000256" key="2">
    <source>
        <dbReference type="ARBA" id="ARBA00022737"/>
    </source>
</evidence>
<feature type="repeat" description="WD" evidence="3">
    <location>
        <begin position="1061"/>
        <end position="1102"/>
    </location>
</feature>
<dbReference type="PANTHER" id="PTHR19879">
    <property type="entry name" value="TRANSCRIPTION INITIATION FACTOR TFIID"/>
    <property type="match status" value="1"/>
</dbReference>
<keyword evidence="2" id="KW-0677">Repeat</keyword>
<keyword evidence="6" id="KW-0472">Membrane</keyword>
<dbReference type="SUPFAM" id="SSF50978">
    <property type="entry name" value="WD40 repeat-like"/>
    <property type="match status" value="2"/>
</dbReference>
<dbReference type="Proteomes" id="UP000014803">
    <property type="component" value="Chromosome"/>
</dbReference>
<dbReference type="InterPro" id="IPR019775">
    <property type="entry name" value="WD40_repeat_CS"/>
</dbReference>
<evidence type="ECO:0000256" key="3">
    <source>
        <dbReference type="PROSITE-ProRule" id="PRU00221"/>
    </source>
</evidence>
<proteinExistence type="predicted"/>